<evidence type="ECO:0000256" key="1">
    <source>
        <dbReference type="ARBA" id="ARBA00005953"/>
    </source>
</evidence>
<organism evidence="4">
    <name type="scientific">Thermomicrobium roseum</name>
    <dbReference type="NCBI Taxonomy" id="500"/>
    <lineage>
        <taxon>Bacteria</taxon>
        <taxon>Pseudomonadati</taxon>
        <taxon>Thermomicrobiota</taxon>
        <taxon>Thermomicrobia</taxon>
        <taxon>Thermomicrobiales</taxon>
        <taxon>Thermomicrobiaceae</taxon>
        <taxon>Thermomicrobium</taxon>
    </lineage>
</organism>
<dbReference type="InterPro" id="IPR050563">
    <property type="entry name" value="4-hydroxybenzoyl-CoA_TE"/>
</dbReference>
<protein>
    <submittedName>
        <fullName evidence="4">Acyl-CoA thioesterase</fullName>
    </submittedName>
</protein>
<dbReference type="AlphaFoldDB" id="A0A7C5RT33"/>
<feature type="compositionally biased region" description="Basic and acidic residues" evidence="3">
    <location>
        <begin position="137"/>
        <end position="149"/>
    </location>
</feature>
<proteinExistence type="inferred from homology"/>
<dbReference type="EMBL" id="DRWX01000148">
    <property type="protein sequence ID" value="HHM96167.1"/>
    <property type="molecule type" value="Genomic_DNA"/>
</dbReference>
<dbReference type="GO" id="GO:0047617">
    <property type="term" value="F:fatty acyl-CoA hydrolase activity"/>
    <property type="evidence" value="ECO:0007669"/>
    <property type="project" value="TreeGrafter"/>
</dbReference>
<evidence type="ECO:0000256" key="2">
    <source>
        <dbReference type="ARBA" id="ARBA00022801"/>
    </source>
</evidence>
<dbReference type="Gene3D" id="3.10.129.10">
    <property type="entry name" value="Hotdog Thioesterase"/>
    <property type="match status" value="1"/>
</dbReference>
<comment type="caution">
    <text evidence="4">The sequence shown here is derived from an EMBL/GenBank/DDBJ whole genome shotgun (WGS) entry which is preliminary data.</text>
</comment>
<feature type="region of interest" description="Disordered" evidence="3">
    <location>
        <begin position="130"/>
        <end position="149"/>
    </location>
</feature>
<gene>
    <name evidence="4" type="ORF">ENM21_03015</name>
</gene>
<accession>A0A7C5RT33</accession>
<dbReference type="Pfam" id="PF13279">
    <property type="entry name" value="4HBT_2"/>
    <property type="match status" value="1"/>
</dbReference>
<dbReference type="SUPFAM" id="SSF54637">
    <property type="entry name" value="Thioesterase/thiol ester dehydrase-isomerase"/>
    <property type="match status" value="1"/>
</dbReference>
<evidence type="ECO:0000256" key="3">
    <source>
        <dbReference type="SAM" id="MobiDB-lite"/>
    </source>
</evidence>
<comment type="similarity">
    <text evidence="1">Belongs to the 4-hydroxybenzoyl-CoA thioesterase family.</text>
</comment>
<name>A0A7C5RT33_THERO</name>
<sequence>MRQVEVPFVVYWGDADPAELIFYPNVFRYVMQAEYALFRGLGYTLRTMRELGIVNPRVHVEADYRKPLWVHDRGVCRLWVSRIGRSSLRLDFALVKEGEEEPAVTGHLVQVFVDAQTMRPVAIPEELRQALAEGDSDGGRDGPDEKRAE</sequence>
<dbReference type="PANTHER" id="PTHR31793:SF27">
    <property type="entry name" value="NOVEL THIOESTERASE SUPERFAMILY DOMAIN AND SAPOSIN A-TYPE DOMAIN CONTAINING PROTEIN (0610012H03RIK)"/>
    <property type="match status" value="1"/>
</dbReference>
<dbReference type="PANTHER" id="PTHR31793">
    <property type="entry name" value="4-HYDROXYBENZOYL-COA THIOESTERASE FAMILY MEMBER"/>
    <property type="match status" value="1"/>
</dbReference>
<keyword evidence="2" id="KW-0378">Hydrolase</keyword>
<dbReference type="CDD" id="cd00586">
    <property type="entry name" value="4HBT"/>
    <property type="match status" value="1"/>
</dbReference>
<dbReference type="InterPro" id="IPR029069">
    <property type="entry name" value="HotDog_dom_sf"/>
</dbReference>
<reference evidence="4" key="1">
    <citation type="journal article" date="2020" name="mSystems">
        <title>Genome- and Community-Level Interaction Insights into Carbon Utilization and Element Cycling Functions of Hydrothermarchaeota in Hydrothermal Sediment.</title>
        <authorList>
            <person name="Zhou Z."/>
            <person name="Liu Y."/>
            <person name="Xu W."/>
            <person name="Pan J."/>
            <person name="Luo Z.H."/>
            <person name="Li M."/>
        </authorList>
    </citation>
    <scope>NUCLEOTIDE SEQUENCE [LARGE SCALE GENOMIC DNA]</scope>
    <source>
        <strain evidence="4">SpSt-1065</strain>
    </source>
</reference>
<evidence type="ECO:0000313" key="4">
    <source>
        <dbReference type="EMBL" id="HHM96167.1"/>
    </source>
</evidence>